<feature type="transmembrane region" description="Helical" evidence="8">
    <location>
        <begin position="92"/>
        <end position="119"/>
    </location>
</feature>
<evidence type="ECO:0000313" key="10">
    <source>
        <dbReference type="Proteomes" id="UP000465305"/>
    </source>
</evidence>
<dbReference type="InterPro" id="IPR044644">
    <property type="entry name" value="DinF-like"/>
</dbReference>
<proteinExistence type="inferred from homology"/>
<dbReference type="RefSeq" id="WP_083040709.1">
    <property type="nucleotide sequence ID" value="NZ_BLKY01000001.1"/>
</dbReference>
<dbReference type="GO" id="GO:0005886">
    <property type="term" value="C:plasma membrane"/>
    <property type="evidence" value="ECO:0007669"/>
    <property type="project" value="UniProtKB-SubCell"/>
</dbReference>
<feature type="transmembrane region" description="Helical" evidence="8">
    <location>
        <begin position="310"/>
        <end position="336"/>
    </location>
</feature>
<dbReference type="Proteomes" id="UP000465305">
    <property type="component" value="Unassembled WGS sequence"/>
</dbReference>
<name>A0A7I9YAA4_MYCAL</name>
<dbReference type="PANTHER" id="PTHR42893">
    <property type="entry name" value="PROTEIN DETOXIFICATION 44, CHLOROPLASTIC-RELATED"/>
    <property type="match status" value="1"/>
</dbReference>
<comment type="caution">
    <text evidence="9">The sequence shown here is derived from an EMBL/GenBank/DDBJ whole genome shotgun (WGS) entry which is preliminary data.</text>
</comment>
<dbReference type="InterPro" id="IPR002528">
    <property type="entry name" value="MATE_fam"/>
</dbReference>
<evidence type="ECO:0000256" key="7">
    <source>
        <dbReference type="ARBA" id="ARBA00023136"/>
    </source>
</evidence>
<dbReference type="Pfam" id="PF01554">
    <property type="entry name" value="MatE"/>
    <property type="match status" value="2"/>
</dbReference>
<feature type="transmembrane region" description="Helical" evidence="8">
    <location>
        <begin position="348"/>
        <end position="370"/>
    </location>
</feature>
<accession>A0A7I9YAA4</accession>
<evidence type="ECO:0000256" key="6">
    <source>
        <dbReference type="ARBA" id="ARBA00022989"/>
    </source>
</evidence>
<evidence type="ECO:0000313" key="9">
    <source>
        <dbReference type="EMBL" id="GFG85645.1"/>
    </source>
</evidence>
<feature type="transmembrane region" description="Helical" evidence="8">
    <location>
        <begin position="12"/>
        <end position="32"/>
    </location>
</feature>
<evidence type="ECO:0000256" key="1">
    <source>
        <dbReference type="ARBA" id="ARBA00004651"/>
    </source>
</evidence>
<gene>
    <name evidence="9" type="primary">dinF</name>
    <name evidence="9" type="ORF">MALGJ_23210</name>
</gene>
<feature type="transmembrane region" description="Helical" evidence="8">
    <location>
        <begin position="44"/>
        <end position="67"/>
    </location>
</feature>
<evidence type="ECO:0000256" key="2">
    <source>
        <dbReference type="ARBA" id="ARBA00010199"/>
    </source>
</evidence>
<keyword evidence="3" id="KW-0813">Transport</keyword>
<reference evidence="9 10" key="1">
    <citation type="journal article" date="2019" name="Emerg. Microbes Infect.">
        <title>Comprehensive subspecies identification of 175 nontuberculous mycobacteria species based on 7547 genomic profiles.</title>
        <authorList>
            <person name="Matsumoto Y."/>
            <person name="Kinjo T."/>
            <person name="Motooka D."/>
            <person name="Nabeya D."/>
            <person name="Jung N."/>
            <person name="Uechi K."/>
            <person name="Horii T."/>
            <person name="Iida T."/>
            <person name="Fujita J."/>
            <person name="Nakamura S."/>
        </authorList>
    </citation>
    <scope>NUCLEOTIDE SEQUENCE [LARGE SCALE GENOMIC DNA]</scope>
    <source>
        <strain evidence="9 10">JCM 30723</strain>
    </source>
</reference>
<feature type="transmembrane region" description="Helical" evidence="8">
    <location>
        <begin position="131"/>
        <end position="152"/>
    </location>
</feature>
<feature type="transmembrane region" description="Helical" evidence="8">
    <location>
        <begin position="407"/>
        <end position="428"/>
    </location>
</feature>
<dbReference type="PANTHER" id="PTHR42893:SF46">
    <property type="entry name" value="PROTEIN DETOXIFICATION 44, CHLOROPLASTIC"/>
    <property type="match status" value="1"/>
</dbReference>
<evidence type="ECO:0000256" key="5">
    <source>
        <dbReference type="ARBA" id="ARBA00022692"/>
    </source>
</evidence>
<keyword evidence="6 8" id="KW-1133">Transmembrane helix</keyword>
<dbReference type="AlphaFoldDB" id="A0A7I9YAA4"/>
<evidence type="ECO:0000256" key="4">
    <source>
        <dbReference type="ARBA" id="ARBA00022475"/>
    </source>
</evidence>
<dbReference type="PIRSF" id="PIRSF006603">
    <property type="entry name" value="DinF"/>
    <property type="match status" value="1"/>
</dbReference>
<dbReference type="NCBIfam" id="TIGR00797">
    <property type="entry name" value="matE"/>
    <property type="match status" value="1"/>
</dbReference>
<comment type="similarity">
    <text evidence="2">Belongs to the multi antimicrobial extrusion (MATE) (TC 2.A.66.1) family.</text>
</comment>
<feature type="transmembrane region" description="Helical" evidence="8">
    <location>
        <begin position="164"/>
        <end position="185"/>
    </location>
</feature>
<feature type="transmembrane region" description="Helical" evidence="8">
    <location>
        <begin position="237"/>
        <end position="260"/>
    </location>
</feature>
<dbReference type="EMBL" id="BLKY01000001">
    <property type="protein sequence ID" value="GFG85645.1"/>
    <property type="molecule type" value="Genomic_DNA"/>
</dbReference>
<feature type="transmembrane region" description="Helical" evidence="8">
    <location>
        <begin position="382"/>
        <end position="401"/>
    </location>
</feature>
<sequence length="438" mass="44592">MADGASAGARQILALALPALVVLAAEPLYLLFDTAVVGRLGALGLAGLAIGGLILGLVASQATFLSYGTTARSARHYGAGDRSAAVAEGVQATWLALGLGALIVVVVQVAAVPLLSAVAGRDSIATAALPWLRIAILGAPAILVSLAGNGWLRGVQDTAQPPRYVVAGFALSALLCPLLVFGSLGMPRMGLAGSAVANCAGQWLAALLFLRALHCERAPLRFDGAMVRAQLTMGRDLIVRSLAFQACFVSAAAVAARFGAASLAAHQIVLQLWTFLALVLDSLAIAAQALVGAALGAGDSGRARTVAGRVTVFSAAAAAVLAALLAFGSAVLPGLFTGDGAVLAAIGVPWWFLVAQLPLAGIVFALDGVLLGAGDAAFMRTATVMSALIGFLPLTWLSLMLDWGLAGIWSGLTTFIVLRLVFVGWRVYSGRWARAGRP</sequence>
<keyword evidence="4" id="KW-1003">Cell membrane</keyword>
<dbReference type="InterPro" id="IPR048279">
    <property type="entry name" value="MdtK-like"/>
</dbReference>
<feature type="transmembrane region" description="Helical" evidence="8">
    <location>
        <begin position="272"/>
        <end position="298"/>
    </location>
</feature>
<dbReference type="GO" id="GO:0042910">
    <property type="term" value="F:xenobiotic transmembrane transporter activity"/>
    <property type="evidence" value="ECO:0007669"/>
    <property type="project" value="InterPro"/>
</dbReference>
<feature type="transmembrane region" description="Helical" evidence="8">
    <location>
        <begin position="191"/>
        <end position="213"/>
    </location>
</feature>
<organism evidence="9 10">
    <name type="scientific">Mycolicibacter algericus</name>
    <name type="common">Mycobacterium algericum</name>
    <dbReference type="NCBI Taxonomy" id="1288388"/>
    <lineage>
        <taxon>Bacteria</taxon>
        <taxon>Bacillati</taxon>
        <taxon>Actinomycetota</taxon>
        <taxon>Actinomycetes</taxon>
        <taxon>Mycobacteriales</taxon>
        <taxon>Mycobacteriaceae</taxon>
        <taxon>Mycolicibacter</taxon>
    </lineage>
</organism>
<evidence type="ECO:0000256" key="8">
    <source>
        <dbReference type="SAM" id="Phobius"/>
    </source>
</evidence>
<dbReference type="GO" id="GO:0015297">
    <property type="term" value="F:antiporter activity"/>
    <property type="evidence" value="ECO:0007669"/>
    <property type="project" value="InterPro"/>
</dbReference>
<keyword evidence="5 8" id="KW-0812">Transmembrane</keyword>
<protein>
    <submittedName>
        <fullName evidence="9">DNA-damage-inducible protein DinF</fullName>
    </submittedName>
</protein>
<evidence type="ECO:0000256" key="3">
    <source>
        <dbReference type="ARBA" id="ARBA00022448"/>
    </source>
</evidence>
<comment type="subcellular location">
    <subcellularLocation>
        <location evidence="1">Cell membrane</location>
        <topology evidence="1">Multi-pass membrane protein</topology>
    </subcellularLocation>
</comment>
<keyword evidence="7 8" id="KW-0472">Membrane</keyword>